<dbReference type="Gene3D" id="6.10.140.1340">
    <property type="match status" value="1"/>
</dbReference>
<sequence>MALWDVLVRILVGTMLVYLGVEKGGVFVVSTFVGVVLLLTAITGFCPLYKIAGISSKEETTAS</sequence>
<name>C1DUH5_SULAA</name>
<feature type="domain" description="Inner membrane protein YgaP-like transmembrane" evidence="2">
    <location>
        <begin position="4"/>
        <end position="58"/>
    </location>
</feature>
<gene>
    <name evidence="3" type="ordered locus">SULAZ_0780</name>
</gene>
<proteinExistence type="predicted"/>
<dbReference type="Proteomes" id="UP000001369">
    <property type="component" value="Chromosome"/>
</dbReference>
<keyword evidence="1" id="KW-0472">Membrane</keyword>
<accession>C1DUH5</accession>
<dbReference type="AlphaFoldDB" id="C1DUH5"/>
<evidence type="ECO:0000259" key="2">
    <source>
        <dbReference type="Pfam" id="PF11127"/>
    </source>
</evidence>
<evidence type="ECO:0000256" key="1">
    <source>
        <dbReference type="SAM" id="Phobius"/>
    </source>
</evidence>
<protein>
    <recommendedName>
        <fullName evidence="2">Inner membrane protein YgaP-like transmembrane domain-containing protein</fullName>
    </recommendedName>
</protein>
<dbReference type="HOGENOM" id="CLU_176022_3_1_0"/>
<feature type="transmembrane region" description="Helical" evidence="1">
    <location>
        <begin position="25"/>
        <end position="49"/>
    </location>
</feature>
<dbReference type="RefSeq" id="WP_012674520.1">
    <property type="nucleotide sequence ID" value="NC_012438.1"/>
</dbReference>
<evidence type="ECO:0000313" key="4">
    <source>
        <dbReference type="Proteomes" id="UP000001369"/>
    </source>
</evidence>
<evidence type="ECO:0000313" key="3">
    <source>
        <dbReference type="EMBL" id="ACN99202.1"/>
    </source>
</evidence>
<dbReference type="Pfam" id="PF11127">
    <property type="entry name" value="YgaP-like_TM"/>
    <property type="match status" value="1"/>
</dbReference>
<dbReference type="EMBL" id="CP001229">
    <property type="protein sequence ID" value="ACN99202.1"/>
    <property type="molecule type" value="Genomic_DNA"/>
</dbReference>
<dbReference type="KEGG" id="saf:SULAZ_0780"/>
<dbReference type="InterPro" id="IPR021309">
    <property type="entry name" value="YgaP-like_TM"/>
</dbReference>
<dbReference type="STRING" id="204536.SULAZ_0780"/>
<keyword evidence="4" id="KW-1185">Reference proteome</keyword>
<organism evidence="3 4">
    <name type="scientific">Sulfurihydrogenibium azorense (strain DSM 15241 / OCM 825 / Az-Fu1)</name>
    <dbReference type="NCBI Taxonomy" id="204536"/>
    <lineage>
        <taxon>Bacteria</taxon>
        <taxon>Pseudomonadati</taxon>
        <taxon>Aquificota</taxon>
        <taxon>Aquificia</taxon>
        <taxon>Aquificales</taxon>
        <taxon>Hydrogenothermaceae</taxon>
        <taxon>Sulfurihydrogenibium</taxon>
    </lineage>
</organism>
<reference evidence="3 4" key="1">
    <citation type="journal article" date="2009" name="J. Bacteriol.">
        <title>Complete and draft genome sequences of six members of the Aquificales.</title>
        <authorList>
            <person name="Reysenbach A.L."/>
            <person name="Hamamura N."/>
            <person name="Podar M."/>
            <person name="Griffiths E."/>
            <person name="Ferreira S."/>
            <person name="Hochstein R."/>
            <person name="Heidelberg J."/>
            <person name="Johnson J."/>
            <person name="Mead D."/>
            <person name="Pohorille A."/>
            <person name="Sarmiento M."/>
            <person name="Schweighofer K."/>
            <person name="Seshadri R."/>
            <person name="Voytek M.A."/>
        </authorList>
    </citation>
    <scope>NUCLEOTIDE SEQUENCE [LARGE SCALE GENOMIC DNA]</scope>
    <source>
        <strain evidence="4">Az-Fu1 / DSM 15241 / OCM 825</strain>
    </source>
</reference>
<keyword evidence="1" id="KW-0812">Transmembrane</keyword>
<keyword evidence="1" id="KW-1133">Transmembrane helix</keyword>